<keyword evidence="2" id="KW-1185">Reference proteome</keyword>
<dbReference type="AlphaFoldDB" id="A0A168R982"/>
<accession>A0A168R982</accession>
<dbReference type="Proteomes" id="UP000078561">
    <property type="component" value="Unassembled WGS sequence"/>
</dbReference>
<name>A0A168R982_ABSGL</name>
<proteinExistence type="predicted"/>
<dbReference type="InParanoid" id="A0A168R982"/>
<evidence type="ECO:0000313" key="1">
    <source>
        <dbReference type="EMBL" id="SAM06318.1"/>
    </source>
</evidence>
<organism evidence="1">
    <name type="scientific">Absidia glauca</name>
    <name type="common">Pin mould</name>
    <dbReference type="NCBI Taxonomy" id="4829"/>
    <lineage>
        <taxon>Eukaryota</taxon>
        <taxon>Fungi</taxon>
        <taxon>Fungi incertae sedis</taxon>
        <taxon>Mucoromycota</taxon>
        <taxon>Mucoromycotina</taxon>
        <taxon>Mucoromycetes</taxon>
        <taxon>Mucorales</taxon>
        <taxon>Cunninghamellaceae</taxon>
        <taxon>Absidia</taxon>
    </lineage>
</organism>
<evidence type="ECO:0000313" key="2">
    <source>
        <dbReference type="Proteomes" id="UP000078561"/>
    </source>
</evidence>
<reference evidence="1" key="1">
    <citation type="submission" date="2016-04" db="EMBL/GenBank/DDBJ databases">
        <authorList>
            <person name="Evans L.H."/>
            <person name="Alamgir A."/>
            <person name="Owens N."/>
            <person name="Weber N.D."/>
            <person name="Virtaneva K."/>
            <person name="Barbian K."/>
            <person name="Babar A."/>
            <person name="Rosenke K."/>
        </authorList>
    </citation>
    <scope>NUCLEOTIDE SEQUENCE [LARGE SCALE GENOMIC DNA]</scope>
    <source>
        <strain evidence="1">CBS 101.48</strain>
    </source>
</reference>
<dbReference type="EMBL" id="LT554584">
    <property type="protein sequence ID" value="SAM06318.1"/>
    <property type="molecule type" value="Genomic_DNA"/>
</dbReference>
<gene>
    <name evidence="1" type="primary">ABSGL_12206.1 scaffold 12718</name>
</gene>
<sequence length="151" mass="17088">MYLRWTNEITLEARKNEGFASPVWLAPPEDVSHHYGAIRRLCKKLLPGHFLLRSRPSSSYATGTSTLDWTLQVSQNTAIKVMDLSPSSFRQAMHPDHYWTPFTHVNGYPWDGDYHVRSGGPSGAYHWHTKRQQCGGVSCTPPCPPTFCKDA</sequence>
<protein>
    <submittedName>
        <fullName evidence="1">Uncharacterized protein</fullName>
    </submittedName>
</protein>